<protein>
    <submittedName>
        <fullName evidence="1">Uncharacterized protein</fullName>
    </submittedName>
</protein>
<dbReference type="Proteomes" id="UP000034680">
    <property type="component" value="Unassembled WGS sequence"/>
</dbReference>
<keyword evidence="2" id="KW-1185">Reference proteome</keyword>
<dbReference type="OrthoDB" id="2896980at2759"/>
<gene>
    <name evidence="1" type="ORF">UCDDA912_g08141</name>
</gene>
<proteinExistence type="predicted"/>
<organism evidence="1 2">
    <name type="scientific">Diaporthe ampelina</name>
    <dbReference type="NCBI Taxonomy" id="1214573"/>
    <lineage>
        <taxon>Eukaryota</taxon>
        <taxon>Fungi</taxon>
        <taxon>Dikarya</taxon>
        <taxon>Ascomycota</taxon>
        <taxon>Pezizomycotina</taxon>
        <taxon>Sordariomycetes</taxon>
        <taxon>Sordariomycetidae</taxon>
        <taxon>Diaporthales</taxon>
        <taxon>Diaporthaceae</taxon>
        <taxon>Diaporthe</taxon>
    </lineage>
</organism>
<comment type="caution">
    <text evidence="1">The sequence shown here is derived from an EMBL/GenBank/DDBJ whole genome shotgun (WGS) entry which is preliminary data.</text>
</comment>
<dbReference type="EMBL" id="LCUC01000353">
    <property type="protein sequence ID" value="KKY31852.1"/>
    <property type="molecule type" value="Genomic_DNA"/>
</dbReference>
<reference evidence="1 2" key="1">
    <citation type="submission" date="2015-05" db="EMBL/GenBank/DDBJ databases">
        <title>Distinctive expansion of gene families associated with plant cell wall degradation and secondary metabolism in the genomes of grapevine trunk pathogens.</title>
        <authorList>
            <person name="Lawrence D.P."/>
            <person name="Travadon R."/>
            <person name="Rolshausen P.E."/>
            <person name="Baumgartner K."/>
        </authorList>
    </citation>
    <scope>NUCLEOTIDE SEQUENCE [LARGE SCALE GENOMIC DNA]</scope>
    <source>
        <strain evidence="1">DA912</strain>
    </source>
</reference>
<dbReference type="AlphaFoldDB" id="A0A0G2FB42"/>
<name>A0A0G2FB42_9PEZI</name>
<sequence length="98" mass="11185">MDKDATCLTEQAAAYATNWKTRFVALFDWDNFFLWHFAGLDFRNSRPAGSSTPVGHDGHAAWAYGTPVQRREDYRKALLGLVLEAYKDRNNAKFEIPS</sequence>
<evidence type="ECO:0000313" key="1">
    <source>
        <dbReference type="EMBL" id="KKY31852.1"/>
    </source>
</evidence>
<evidence type="ECO:0000313" key="2">
    <source>
        <dbReference type="Proteomes" id="UP000034680"/>
    </source>
</evidence>
<reference evidence="1 2" key="2">
    <citation type="submission" date="2015-05" db="EMBL/GenBank/DDBJ databases">
        <authorList>
            <person name="Morales-Cruz A."/>
            <person name="Amrine K.C."/>
            <person name="Cantu D."/>
        </authorList>
    </citation>
    <scope>NUCLEOTIDE SEQUENCE [LARGE SCALE GENOMIC DNA]</scope>
    <source>
        <strain evidence="1">DA912</strain>
    </source>
</reference>
<accession>A0A0G2FB42</accession>